<evidence type="ECO:0000313" key="1">
    <source>
        <dbReference type="Proteomes" id="UP000095287"/>
    </source>
</evidence>
<evidence type="ECO:0000313" key="2">
    <source>
        <dbReference type="WBParaSite" id="L893_g14238.t1"/>
    </source>
</evidence>
<name>A0A1I7Y9Y6_9BILA</name>
<accession>A0A1I7Y9Y6</accession>
<sequence length="89" mass="9597">MHRPEFGLITICYRAGDSATTGVSTCQPCPVFVVECVEGKPCVCKTKPECKGQDCCKNVKCCKGEPGKCCTKECPCPCPSCPCPQCKRE</sequence>
<protein>
    <submittedName>
        <fullName evidence="2">Metallothionein</fullName>
    </submittedName>
</protein>
<proteinExistence type="predicted"/>
<dbReference type="Proteomes" id="UP000095287">
    <property type="component" value="Unplaced"/>
</dbReference>
<keyword evidence="1" id="KW-1185">Reference proteome</keyword>
<dbReference type="WBParaSite" id="L893_g14238.t1">
    <property type="protein sequence ID" value="L893_g14238.t1"/>
    <property type="gene ID" value="L893_g14238"/>
</dbReference>
<organism evidence="1 2">
    <name type="scientific">Steinernema glaseri</name>
    <dbReference type="NCBI Taxonomy" id="37863"/>
    <lineage>
        <taxon>Eukaryota</taxon>
        <taxon>Metazoa</taxon>
        <taxon>Ecdysozoa</taxon>
        <taxon>Nematoda</taxon>
        <taxon>Chromadorea</taxon>
        <taxon>Rhabditida</taxon>
        <taxon>Tylenchina</taxon>
        <taxon>Panagrolaimomorpha</taxon>
        <taxon>Strongyloidoidea</taxon>
        <taxon>Steinernematidae</taxon>
        <taxon>Steinernema</taxon>
    </lineage>
</organism>
<reference evidence="2" key="1">
    <citation type="submission" date="2016-11" db="UniProtKB">
        <authorList>
            <consortium name="WormBaseParasite"/>
        </authorList>
    </citation>
    <scope>IDENTIFICATION</scope>
</reference>
<dbReference type="AlphaFoldDB" id="A0A1I7Y9Y6"/>